<dbReference type="SUPFAM" id="SSF53850">
    <property type="entry name" value="Periplasmic binding protein-like II"/>
    <property type="match status" value="1"/>
</dbReference>
<protein>
    <submittedName>
        <fullName evidence="4">ABC transporter substrate-binding protein</fullName>
    </submittedName>
</protein>
<dbReference type="PANTHER" id="PTHR30061">
    <property type="entry name" value="MALTOSE-BINDING PERIPLASMIC PROTEIN"/>
    <property type="match status" value="1"/>
</dbReference>
<dbReference type="Pfam" id="PF13416">
    <property type="entry name" value="SBP_bac_8"/>
    <property type="match status" value="1"/>
</dbReference>
<evidence type="ECO:0000313" key="4">
    <source>
        <dbReference type="EMBL" id="PZD96497.1"/>
    </source>
</evidence>
<dbReference type="GO" id="GO:0042956">
    <property type="term" value="P:maltodextrin transmembrane transport"/>
    <property type="evidence" value="ECO:0007669"/>
    <property type="project" value="TreeGrafter"/>
</dbReference>
<dbReference type="GO" id="GO:1901982">
    <property type="term" value="F:maltose binding"/>
    <property type="evidence" value="ECO:0007669"/>
    <property type="project" value="TreeGrafter"/>
</dbReference>
<reference evidence="4 5" key="1">
    <citation type="submission" date="2018-06" db="EMBL/GenBank/DDBJ databases">
        <title>Paenibacillus imtechensis sp. nov.</title>
        <authorList>
            <person name="Pinnaka A.K."/>
            <person name="Singh H."/>
            <person name="Kaur M."/>
        </authorList>
    </citation>
    <scope>NUCLEOTIDE SEQUENCE [LARGE SCALE GENOMIC DNA]</scope>
    <source>
        <strain evidence="4 5">SMB1</strain>
    </source>
</reference>
<dbReference type="EMBL" id="QKRB01000037">
    <property type="protein sequence ID" value="PZD96497.1"/>
    <property type="molecule type" value="Genomic_DNA"/>
</dbReference>
<comment type="similarity">
    <text evidence="1">Belongs to the bacterial solute-binding protein 1 family.</text>
</comment>
<dbReference type="PANTHER" id="PTHR30061:SF50">
    <property type="entry name" value="MALTOSE_MALTODEXTRIN-BINDING PERIPLASMIC PROTEIN"/>
    <property type="match status" value="1"/>
</dbReference>
<sequence>MEENKTEIVLWHEFDGPGDTSIEVLEEICRLYSVRHGVQVTPEVMYITELTDRLNQIKETQQGPHLALVPADMASYAGNGLYSEVPAGMFADALTEDVLATMRLNGVQYGVPVLRGNHLVVYYNREIFANPPTAWEAFEEAAERLSALGIVPVAADLKQSFWMIPFLSAFGGWPVEADKPNVVSPEVKQALHFIKDCMDRGVLASLDGSHALLEQFIDGKVGAIICGEWIYNHLDKHMGDQLAVCQLPVIEGRQALSMSSSIGLIYPNQSLSSEEREHILAFTHFMLSDECQTMWADQVQRIPAREEALNRLAASASPSKRMILSCLEHTRPMPIEPFMLHVWGALIAGLNELPTGSPEQALRAIERTIQESLSTVRS</sequence>
<dbReference type="InterPro" id="IPR006059">
    <property type="entry name" value="SBP"/>
</dbReference>
<dbReference type="Gene3D" id="3.40.190.10">
    <property type="entry name" value="Periplasmic binding protein-like II"/>
    <property type="match status" value="1"/>
</dbReference>
<gene>
    <name evidence="4" type="ORF">DNH61_06725</name>
</gene>
<evidence type="ECO:0000313" key="5">
    <source>
        <dbReference type="Proteomes" id="UP000249522"/>
    </source>
</evidence>
<dbReference type="AlphaFoldDB" id="A0A2W1LYA4"/>
<evidence type="ECO:0000256" key="1">
    <source>
        <dbReference type="ARBA" id="ARBA00008520"/>
    </source>
</evidence>
<evidence type="ECO:0000256" key="2">
    <source>
        <dbReference type="ARBA" id="ARBA00022448"/>
    </source>
</evidence>
<proteinExistence type="inferred from homology"/>
<evidence type="ECO:0000256" key="3">
    <source>
        <dbReference type="ARBA" id="ARBA00022729"/>
    </source>
</evidence>
<keyword evidence="3" id="KW-0732">Signal</keyword>
<comment type="caution">
    <text evidence="4">The sequence shown here is derived from an EMBL/GenBank/DDBJ whole genome shotgun (WGS) entry which is preliminary data.</text>
</comment>
<accession>A0A2W1LYA4</accession>
<dbReference type="OrthoDB" id="9795467at2"/>
<dbReference type="RefSeq" id="WP_111145902.1">
    <property type="nucleotide sequence ID" value="NZ_QKRB01000037.1"/>
</dbReference>
<dbReference type="GO" id="GO:0055052">
    <property type="term" value="C:ATP-binding cassette (ABC) transporter complex, substrate-binding subunit-containing"/>
    <property type="evidence" value="ECO:0007669"/>
    <property type="project" value="TreeGrafter"/>
</dbReference>
<keyword evidence="5" id="KW-1185">Reference proteome</keyword>
<dbReference type="Proteomes" id="UP000249522">
    <property type="component" value="Unassembled WGS sequence"/>
</dbReference>
<keyword evidence="2" id="KW-0813">Transport</keyword>
<dbReference type="GO" id="GO:0015768">
    <property type="term" value="P:maltose transport"/>
    <property type="evidence" value="ECO:0007669"/>
    <property type="project" value="TreeGrafter"/>
</dbReference>
<organism evidence="4 5">
    <name type="scientific">Paenibacillus sambharensis</name>
    <dbReference type="NCBI Taxonomy" id="1803190"/>
    <lineage>
        <taxon>Bacteria</taxon>
        <taxon>Bacillati</taxon>
        <taxon>Bacillota</taxon>
        <taxon>Bacilli</taxon>
        <taxon>Bacillales</taxon>
        <taxon>Paenibacillaceae</taxon>
        <taxon>Paenibacillus</taxon>
    </lineage>
</organism>
<name>A0A2W1LYA4_9BACL</name>